<reference evidence="1 2" key="1">
    <citation type="submission" date="2018-02" db="EMBL/GenBank/DDBJ databases">
        <title>Draft genome sequence of Mycobacterium virginiense isolated from mud of a swine farm in Japan.</title>
        <authorList>
            <person name="Ohya K."/>
        </authorList>
    </citation>
    <scope>NUCLEOTIDE SEQUENCE [LARGE SCALE GENOMIC DNA]</scope>
    <source>
        <strain evidence="1 2">GF75</strain>
    </source>
</reference>
<sequence>MIILVAATAAIATAAAIWSYLSTSKFDSGSMGDYGPQKQQDWAERLVTGLNTRDVNQVPVLRANGQLSDAQRKTVESAMPASGCHYELLAVADRGEQGRRPIPGLSTENSAYRFDMNLNERCSGVTRTRVLGVMSIAEMGYWEPFYFTV</sequence>
<organism evidence="1 2">
    <name type="scientific">Mycolicibacter virginiensis</name>
    <dbReference type="NCBI Taxonomy" id="1795032"/>
    <lineage>
        <taxon>Bacteria</taxon>
        <taxon>Bacillati</taxon>
        <taxon>Actinomycetota</taxon>
        <taxon>Actinomycetes</taxon>
        <taxon>Mycobacteriales</taxon>
        <taxon>Mycobacteriaceae</taxon>
        <taxon>Mycolicibacter</taxon>
    </lineage>
</organism>
<evidence type="ECO:0000313" key="1">
    <source>
        <dbReference type="EMBL" id="PQM53764.1"/>
    </source>
</evidence>
<accession>A0A9X7IQX2</accession>
<dbReference type="AlphaFoldDB" id="A0A9X7IQX2"/>
<comment type="caution">
    <text evidence="1">The sequence shown here is derived from an EMBL/GenBank/DDBJ whole genome shotgun (WGS) entry which is preliminary data.</text>
</comment>
<keyword evidence="2" id="KW-1185">Reference proteome</keyword>
<dbReference type="Proteomes" id="UP000237911">
    <property type="component" value="Unassembled WGS sequence"/>
</dbReference>
<name>A0A9X7IQX2_9MYCO</name>
<protein>
    <submittedName>
        <fullName evidence="1">Uncharacterized protein</fullName>
    </submittedName>
</protein>
<dbReference type="EMBL" id="PUEV01000012">
    <property type="protein sequence ID" value="PQM53764.1"/>
    <property type="molecule type" value="Genomic_DNA"/>
</dbReference>
<gene>
    <name evidence="1" type="ORF">C5U48_02870</name>
</gene>
<proteinExistence type="predicted"/>
<evidence type="ECO:0000313" key="2">
    <source>
        <dbReference type="Proteomes" id="UP000237911"/>
    </source>
</evidence>